<evidence type="ECO:0000313" key="1">
    <source>
        <dbReference type="Proteomes" id="UP000046395"/>
    </source>
</evidence>
<dbReference type="AlphaFoldDB" id="A0A5S6QBX1"/>
<organism evidence="1 2">
    <name type="scientific">Trichuris muris</name>
    <name type="common">Mouse whipworm</name>
    <dbReference type="NCBI Taxonomy" id="70415"/>
    <lineage>
        <taxon>Eukaryota</taxon>
        <taxon>Metazoa</taxon>
        <taxon>Ecdysozoa</taxon>
        <taxon>Nematoda</taxon>
        <taxon>Enoplea</taxon>
        <taxon>Dorylaimia</taxon>
        <taxon>Trichinellida</taxon>
        <taxon>Trichuridae</taxon>
        <taxon>Trichuris</taxon>
    </lineage>
</organism>
<protein>
    <submittedName>
        <fullName evidence="2">Uncharacterized protein</fullName>
    </submittedName>
</protein>
<keyword evidence="1" id="KW-1185">Reference proteome</keyword>
<reference evidence="2" key="1">
    <citation type="submission" date="2019-12" db="UniProtKB">
        <authorList>
            <consortium name="WormBaseParasite"/>
        </authorList>
    </citation>
    <scope>IDENTIFICATION</scope>
</reference>
<dbReference type="Proteomes" id="UP000046395">
    <property type="component" value="Unassembled WGS sequence"/>
</dbReference>
<sequence length="195" mass="21734">MTFARSMAFDFPRVRAANATALINAPSPRLETCGLRYSVGAGNGARFHDVNFQLRATVVDVSMMHSALVVKSKRGSCGLRKPAPVAFLESRRRHELEEAPVPVSLEKALKQSGPVGKRRLRENFRSEFHAFKQRRTRTNGFDRILSSISRRRSSSSLSPVGTQVMATIGSLYKPESIGRCIRSFRTDLFILVVPI</sequence>
<dbReference type="WBParaSite" id="TMUE_1000004831.1">
    <property type="protein sequence ID" value="TMUE_1000004831.1"/>
    <property type="gene ID" value="WBGene00292561"/>
</dbReference>
<proteinExistence type="predicted"/>
<accession>A0A5S6QBX1</accession>
<evidence type="ECO:0000313" key="2">
    <source>
        <dbReference type="WBParaSite" id="TMUE_1000004831.1"/>
    </source>
</evidence>
<name>A0A5S6QBX1_TRIMR</name>